<proteinExistence type="predicted"/>
<organism evidence="2 3">
    <name type="scientific">Paratrimastix pyriformis</name>
    <dbReference type="NCBI Taxonomy" id="342808"/>
    <lineage>
        <taxon>Eukaryota</taxon>
        <taxon>Metamonada</taxon>
        <taxon>Preaxostyla</taxon>
        <taxon>Paratrimastigidae</taxon>
        <taxon>Paratrimastix</taxon>
    </lineage>
</organism>
<comment type="caution">
    <text evidence="2">The sequence shown here is derived from an EMBL/GenBank/DDBJ whole genome shotgun (WGS) entry which is preliminary data.</text>
</comment>
<protein>
    <submittedName>
        <fullName evidence="2">Uncharacterized protein</fullName>
    </submittedName>
</protein>
<gene>
    <name evidence="2" type="ORF">PAPYR_13205</name>
</gene>
<accession>A0ABQ8U2U2</accession>
<feature type="region of interest" description="Disordered" evidence="1">
    <location>
        <begin position="74"/>
        <end position="118"/>
    </location>
</feature>
<name>A0ABQ8U2U2_9EUKA</name>
<evidence type="ECO:0000256" key="1">
    <source>
        <dbReference type="SAM" id="MobiDB-lite"/>
    </source>
</evidence>
<feature type="compositionally biased region" description="Low complexity" evidence="1">
    <location>
        <begin position="74"/>
        <end position="109"/>
    </location>
</feature>
<dbReference type="Proteomes" id="UP001141327">
    <property type="component" value="Unassembled WGS sequence"/>
</dbReference>
<keyword evidence="3" id="KW-1185">Reference proteome</keyword>
<evidence type="ECO:0000313" key="2">
    <source>
        <dbReference type="EMBL" id="KAJ4452586.1"/>
    </source>
</evidence>
<dbReference type="EMBL" id="JAPMOS010000444">
    <property type="protein sequence ID" value="KAJ4452586.1"/>
    <property type="molecule type" value="Genomic_DNA"/>
</dbReference>
<reference evidence="2" key="1">
    <citation type="journal article" date="2022" name="bioRxiv">
        <title>Genomics of Preaxostyla Flagellates Illuminates Evolutionary Transitions and the Path Towards Mitochondrial Loss.</title>
        <authorList>
            <person name="Novak L.V.F."/>
            <person name="Treitli S.C."/>
            <person name="Pyrih J."/>
            <person name="Halakuc P."/>
            <person name="Pipaliya S.V."/>
            <person name="Vacek V."/>
            <person name="Brzon O."/>
            <person name="Soukal P."/>
            <person name="Eme L."/>
            <person name="Dacks J.B."/>
            <person name="Karnkowska A."/>
            <person name="Elias M."/>
            <person name="Hampl V."/>
        </authorList>
    </citation>
    <scope>NUCLEOTIDE SEQUENCE</scope>
    <source>
        <strain evidence="2">RCP-MX</strain>
    </source>
</reference>
<evidence type="ECO:0000313" key="3">
    <source>
        <dbReference type="Proteomes" id="UP001141327"/>
    </source>
</evidence>
<sequence>MGATLARFQDSVSTLFAIAGGSAVIMEYKIAGNKAAASLRKAAKLESPLTGRKHARNFFRGSRFAAAAAPTGAAAHPAAAPFQRFRGPPRRPYVARAAAQGAPAAPAPTQRRHYAPKR</sequence>